<keyword evidence="2" id="KW-1185">Reference proteome</keyword>
<dbReference type="PANTHER" id="PTHR47328">
    <property type="match status" value="1"/>
</dbReference>
<dbReference type="GO" id="GO:0016491">
    <property type="term" value="F:oxidoreductase activity"/>
    <property type="evidence" value="ECO:0007669"/>
    <property type="project" value="UniProtKB-KW"/>
</dbReference>
<dbReference type="InterPro" id="IPR006175">
    <property type="entry name" value="YjgF/YER057c/UK114"/>
</dbReference>
<dbReference type="Pfam" id="PF01042">
    <property type="entry name" value="Ribonuc_L-PSP"/>
    <property type="match status" value="1"/>
</dbReference>
<dbReference type="Proteomes" id="UP000494119">
    <property type="component" value="Unassembled WGS sequence"/>
</dbReference>
<organism evidence="1 2">
    <name type="scientific">Paraburkholderia caffeinitolerans</name>
    <dbReference type="NCBI Taxonomy" id="1723730"/>
    <lineage>
        <taxon>Bacteria</taxon>
        <taxon>Pseudomonadati</taxon>
        <taxon>Pseudomonadota</taxon>
        <taxon>Betaproteobacteria</taxon>
        <taxon>Burkholderiales</taxon>
        <taxon>Burkholderiaceae</taxon>
        <taxon>Paraburkholderia</taxon>
    </lineage>
</organism>
<name>A0A6J5FG27_9BURK</name>
<dbReference type="SUPFAM" id="SSF55298">
    <property type="entry name" value="YjgF-like"/>
    <property type="match status" value="1"/>
</dbReference>
<dbReference type="InterPro" id="IPR035959">
    <property type="entry name" value="RutC-like_sf"/>
</dbReference>
<reference evidence="1 2" key="1">
    <citation type="submission" date="2020-04" db="EMBL/GenBank/DDBJ databases">
        <authorList>
            <person name="De Canck E."/>
        </authorList>
    </citation>
    <scope>NUCLEOTIDE SEQUENCE [LARGE SCALE GENOMIC DNA]</scope>
    <source>
        <strain evidence="1 2">LMG 28688</strain>
    </source>
</reference>
<evidence type="ECO:0000313" key="2">
    <source>
        <dbReference type="Proteomes" id="UP000494119"/>
    </source>
</evidence>
<dbReference type="EMBL" id="CADIKL010000001">
    <property type="protein sequence ID" value="CAB3776847.1"/>
    <property type="molecule type" value="Genomic_DNA"/>
</dbReference>
<dbReference type="CDD" id="cd06150">
    <property type="entry name" value="YjgF_YER057c_UK114_like_2"/>
    <property type="match status" value="1"/>
</dbReference>
<dbReference type="PANTHER" id="PTHR47328:SF1">
    <property type="entry name" value="RUTC FAMILY PROTEIN YOAB"/>
    <property type="match status" value="1"/>
</dbReference>
<accession>A0A6J5FG27</accession>
<keyword evidence="1" id="KW-0560">Oxidoreductase</keyword>
<evidence type="ECO:0000313" key="1">
    <source>
        <dbReference type="EMBL" id="CAB3776847.1"/>
    </source>
</evidence>
<sequence length="116" mass="12857">MNVQRMHTNKRMSLVVTHGNTVYLAGRTPDDLSDDIEKQTRSVLSIIDGLLADAGTDNSQLLSAQIWLKHVEKDFEKMNAIWEAWLPEGCAPARATVQADLSIPEALIEIMVVAAR</sequence>
<dbReference type="AlphaFoldDB" id="A0A6J5FG27"/>
<dbReference type="Gene3D" id="3.30.1330.40">
    <property type="entry name" value="RutC-like"/>
    <property type="match status" value="1"/>
</dbReference>
<dbReference type="EC" id="1.-.-.-" evidence="1"/>
<gene>
    <name evidence="1" type="primary">rutC_1</name>
    <name evidence="1" type="ORF">LMG28688_00315</name>
</gene>
<protein>
    <submittedName>
        <fullName evidence="1">Aminoacrylate peracid reductase RutC</fullName>
        <ecNumber evidence="1">1.-.-.-</ecNumber>
    </submittedName>
</protein>
<dbReference type="RefSeq" id="WP_129561459.1">
    <property type="nucleotide sequence ID" value="NZ_CADIKL010000001.1"/>
</dbReference>
<dbReference type="InterPro" id="IPR035709">
    <property type="entry name" value="YoaB-like"/>
</dbReference>
<proteinExistence type="predicted"/>